<organism evidence="2 3">
    <name type="scientific">Rahnella perminowiae</name>
    <dbReference type="NCBI Taxonomy" id="2816244"/>
    <lineage>
        <taxon>Bacteria</taxon>
        <taxon>Pseudomonadati</taxon>
        <taxon>Pseudomonadota</taxon>
        <taxon>Gammaproteobacteria</taxon>
        <taxon>Enterobacterales</taxon>
        <taxon>Yersiniaceae</taxon>
        <taxon>Rahnella</taxon>
    </lineage>
</organism>
<evidence type="ECO:0000313" key="3">
    <source>
        <dbReference type="Proteomes" id="UP000699865"/>
    </source>
</evidence>
<reference evidence="2 3" key="1">
    <citation type="submission" date="2021-03" db="EMBL/GenBank/DDBJ databases">
        <title>Five novel Rahnella species.</title>
        <authorList>
            <person name="Brady C."/>
            <person name="Asselin J."/>
            <person name="Beer S."/>
            <person name="Bruberg M.B."/>
            <person name="Crampton B."/>
            <person name="Venter S."/>
            <person name="Arnold D."/>
            <person name="Denman S."/>
        </authorList>
    </citation>
    <scope>NUCLEOTIDE SEQUENCE [LARGE SCALE GENOMIC DNA]</scope>
    <source>
        <strain evidence="2 3">L72c</strain>
    </source>
</reference>
<evidence type="ECO:0000259" key="1">
    <source>
        <dbReference type="Pfam" id="PF15977"/>
    </source>
</evidence>
<comment type="caution">
    <text evidence="2">The sequence shown here is derived from an EMBL/GenBank/DDBJ whole genome shotgun (WGS) entry which is preliminary data.</text>
</comment>
<accession>A0ABS6L450</accession>
<keyword evidence="3" id="KW-1185">Reference proteome</keyword>
<gene>
    <name evidence="2" type="ORF">J1786_15555</name>
</gene>
<dbReference type="InterPro" id="IPR041687">
    <property type="entry name" value="HTH_46"/>
</dbReference>
<evidence type="ECO:0000313" key="2">
    <source>
        <dbReference type="EMBL" id="MBU9836222.1"/>
    </source>
</evidence>
<dbReference type="Pfam" id="PF15977">
    <property type="entry name" value="HTH_46"/>
    <property type="match status" value="1"/>
</dbReference>
<dbReference type="Proteomes" id="UP000699865">
    <property type="component" value="Unassembled WGS sequence"/>
</dbReference>
<sequence>MLFETKRDILNAHTRIIFDFLFPYSTELAVMSGSEFLFTDENNISFIYLVKSGHFLVKDLSAGMSIKTVSAPYILGMAQGLYPEKMNLLAIEHISDGVIYRLESQRAIEIISKKQCWSSLAHFLAFQIGFLSSRYYDISHRSSYLVIKSLLIEMSNEPDEIIQNYSIEKYISERCYLGRSGIMKILSDLRKGGYVEIKRGKLIKINKLPEKY</sequence>
<protein>
    <submittedName>
        <fullName evidence="2">Helix-turn-helix domain-containing protein</fullName>
    </submittedName>
</protein>
<dbReference type="EMBL" id="JAFMOU010000069">
    <property type="protein sequence ID" value="MBU9836222.1"/>
    <property type="molecule type" value="Genomic_DNA"/>
</dbReference>
<proteinExistence type="predicted"/>
<dbReference type="RefSeq" id="WP_217138683.1">
    <property type="nucleotide sequence ID" value="NZ_JAFMOU010000069.1"/>
</dbReference>
<name>A0ABS6L450_9GAMM</name>
<feature type="domain" description="IprA winged helix-turn-helix" evidence="1">
    <location>
        <begin position="143"/>
        <end position="209"/>
    </location>
</feature>